<name>A0A2T0JZ69_9ACTN</name>
<reference evidence="1 2" key="1">
    <citation type="submission" date="2018-03" db="EMBL/GenBank/DDBJ databases">
        <title>Genomic Encyclopedia of Archaeal and Bacterial Type Strains, Phase II (KMG-II): from individual species to whole genera.</title>
        <authorList>
            <person name="Goeker M."/>
        </authorList>
    </citation>
    <scope>NUCLEOTIDE SEQUENCE [LARGE SCALE GENOMIC DNA]</scope>
    <source>
        <strain evidence="1 2">DSM 43146</strain>
    </source>
</reference>
<accession>A0A2T0JZ69</accession>
<gene>
    <name evidence="1" type="ORF">CLV67_12240</name>
</gene>
<evidence type="ECO:0000313" key="2">
    <source>
        <dbReference type="Proteomes" id="UP000239415"/>
    </source>
</evidence>
<proteinExistence type="predicted"/>
<dbReference type="RefSeq" id="WP_170154177.1">
    <property type="nucleotide sequence ID" value="NZ_BOMO01000022.1"/>
</dbReference>
<comment type="caution">
    <text evidence="1">The sequence shown here is derived from an EMBL/GenBank/DDBJ whole genome shotgun (WGS) entry which is preliminary data.</text>
</comment>
<sequence length="55" mass="5933">MKVRPIAGRARKYDDYRDGSGYAVFCRALAGLGVNASFEPRGWAEGTKPTPVTDG</sequence>
<dbReference type="Proteomes" id="UP000239415">
    <property type="component" value="Unassembled WGS sequence"/>
</dbReference>
<keyword evidence="2" id="KW-1185">Reference proteome</keyword>
<dbReference type="EMBL" id="PVMZ01000022">
    <property type="protein sequence ID" value="PRX15801.1"/>
    <property type="molecule type" value="Genomic_DNA"/>
</dbReference>
<organism evidence="1 2">
    <name type="scientific">Actinoplanes italicus</name>
    <dbReference type="NCBI Taxonomy" id="113567"/>
    <lineage>
        <taxon>Bacteria</taxon>
        <taxon>Bacillati</taxon>
        <taxon>Actinomycetota</taxon>
        <taxon>Actinomycetes</taxon>
        <taxon>Micromonosporales</taxon>
        <taxon>Micromonosporaceae</taxon>
        <taxon>Actinoplanes</taxon>
    </lineage>
</organism>
<dbReference type="AlphaFoldDB" id="A0A2T0JZ69"/>
<evidence type="ECO:0000313" key="1">
    <source>
        <dbReference type="EMBL" id="PRX15801.1"/>
    </source>
</evidence>
<protein>
    <submittedName>
        <fullName evidence="1">Uncharacterized protein</fullName>
    </submittedName>
</protein>